<reference evidence="2 3" key="1">
    <citation type="submission" date="2017-06" db="EMBL/GenBank/DDBJ databases">
        <authorList>
            <person name="Kim H.J."/>
            <person name="Triplett B.A."/>
        </authorList>
    </citation>
    <scope>NUCLEOTIDE SEQUENCE [LARGE SCALE GENOMIC DNA]</scope>
    <source>
        <strain evidence="2 3">DSM 29052</strain>
    </source>
</reference>
<dbReference type="EMBL" id="FZNN01000014">
    <property type="protein sequence ID" value="SNR64575.1"/>
    <property type="molecule type" value="Genomic_DNA"/>
</dbReference>
<dbReference type="AlphaFoldDB" id="A0A238Y013"/>
<evidence type="ECO:0000259" key="1">
    <source>
        <dbReference type="PROSITE" id="PS50887"/>
    </source>
</evidence>
<feature type="domain" description="GGDEF" evidence="1">
    <location>
        <begin position="147"/>
        <end position="281"/>
    </location>
</feature>
<dbReference type="PROSITE" id="PS50887">
    <property type="entry name" value="GGDEF"/>
    <property type="match status" value="1"/>
</dbReference>
<dbReference type="PANTHER" id="PTHR46663">
    <property type="entry name" value="DIGUANYLATE CYCLASE DGCT-RELATED"/>
    <property type="match status" value="1"/>
</dbReference>
<dbReference type="InterPro" id="IPR052163">
    <property type="entry name" value="DGC-Regulatory_Protein"/>
</dbReference>
<dbReference type="CDD" id="cd01949">
    <property type="entry name" value="GGDEF"/>
    <property type="match status" value="1"/>
</dbReference>
<dbReference type="Gene3D" id="3.30.70.270">
    <property type="match status" value="1"/>
</dbReference>
<dbReference type="InterPro" id="IPR029787">
    <property type="entry name" value="Nucleotide_cyclase"/>
</dbReference>
<keyword evidence="3" id="KW-1185">Reference proteome</keyword>
<name>A0A238Y013_9RHOB</name>
<dbReference type="Pfam" id="PF00990">
    <property type="entry name" value="GGDEF"/>
    <property type="match status" value="1"/>
</dbReference>
<dbReference type="NCBIfam" id="TIGR00254">
    <property type="entry name" value="GGDEF"/>
    <property type="match status" value="1"/>
</dbReference>
<gene>
    <name evidence="2" type="ORF">SAMN06265370_11413</name>
</gene>
<dbReference type="SUPFAM" id="SSF55073">
    <property type="entry name" value="Nucleotide cyclase"/>
    <property type="match status" value="1"/>
</dbReference>
<protein>
    <submittedName>
        <fullName evidence="2">Diguanylate cyclase</fullName>
    </submittedName>
</protein>
<dbReference type="InterPro" id="IPR043128">
    <property type="entry name" value="Rev_trsase/Diguanyl_cyclase"/>
</dbReference>
<evidence type="ECO:0000313" key="3">
    <source>
        <dbReference type="Proteomes" id="UP000198417"/>
    </source>
</evidence>
<dbReference type="PANTHER" id="PTHR46663:SF4">
    <property type="entry name" value="DIGUANYLATE CYCLASE DGCT-RELATED"/>
    <property type="match status" value="1"/>
</dbReference>
<organism evidence="2 3">
    <name type="scientific">Puniceibacterium sediminis</name>
    <dbReference type="NCBI Taxonomy" id="1608407"/>
    <lineage>
        <taxon>Bacteria</taxon>
        <taxon>Pseudomonadati</taxon>
        <taxon>Pseudomonadota</taxon>
        <taxon>Alphaproteobacteria</taxon>
        <taxon>Rhodobacterales</taxon>
        <taxon>Paracoccaceae</taxon>
        <taxon>Puniceibacterium</taxon>
    </lineage>
</organism>
<evidence type="ECO:0000313" key="2">
    <source>
        <dbReference type="EMBL" id="SNR64575.1"/>
    </source>
</evidence>
<dbReference type="InterPro" id="IPR000160">
    <property type="entry name" value="GGDEF_dom"/>
</dbReference>
<dbReference type="SMART" id="SM00267">
    <property type="entry name" value="GGDEF"/>
    <property type="match status" value="1"/>
</dbReference>
<accession>A0A238Y013</accession>
<dbReference type="Proteomes" id="UP000198417">
    <property type="component" value="Unassembled WGS sequence"/>
</dbReference>
<sequence length="295" mass="32449">MVGSRFLDLFEVYRPRLLVTMADLLAHEGAKLHLRFRDAPRTSLKGVLVPDGQGGAVIDLSFGISVVDAVRDYDLTGSDFAPTDLTIEMLYLVEAKSAAMEASRTLNKRLQGARVAAEEQAFTDTLTGLKNRRATDHILGRLVRTGRDFALMHLDLDFFKEVNDSFGHAAGDYVLQQVARILVGETRKDDTAARVGGDEFVVIFVGVSDRHRLSDIADRIIARLERPIAYDGQKCRISGSIGITFSSGRADVDPADVMQEADLALYASKRGGRAQHRFYDPTMTQNAENDAPFGV</sequence>
<proteinExistence type="predicted"/>